<feature type="region of interest" description="Disordered" evidence="2">
    <location>
        <begin position="1"/>
        <end position="36"/>
    </location>
</feature>
<protein>
    <recommendedName>
        <fullName evidence="5">QWRF motif-containing protein 2</fullName>
    </recommendedName>
</protein>
<dbReference type="PANTHER" id="PTHR31807">
    <property type="entry name" value="AUGMIN FAMILY MEMBER"/>
    <property type="match status" value="1"/>
</dbReference>
<feature type="compositionally biased region" description="Basic and acidic residues" evidence="2">
    <location>
        <begin position="153"/>
        <end position="166"/>
    </location>
</feature>
<evidence type="ECO:0008006" key="5">
    <source>
        <dbReference type="Google" id="ProtNLM"/>
    </source>
</evidence>
<feature type="region of interest" description="Disordered" evidence="2">
    <location>
        <begin position="136"/>
        <end position="173"/>
    </location>
</feature>
<dbReference type="EMBL" id="JAGKQM010000017">
    <property type="protein sequence ID" value="KAH0868944.1"/>
    <property type="molecule type" value="Genomic_DNA"/>
</dbReference>
<evidence type="ECO:0000256" key="1">
    <source>
        <dbReference type="ARBA" id="ARBA00010016"/>
    </source>
</evidence>
<feature type="non-terminal residue" evidence="3">
    <location>
        <position position="1"/>
    </location>
</feature>
<evidence type="ECO:0000313" key="4">
    <source>
        <dbReference type="Proteomes" id="UP000824890"/>
    </source>
</evidence>
<dbReference type="Proteomes" id="UP000824890">
    <property type="component" value="Unassembled WGS sequence"/>
</dbReference>
<reference evidence="3 4" key="1">
    <citation type="submission" date="2021-05" db="EMBL/GenBank/DDBJ databases">
        <title>Genome Assembly of Synthetic Allotetraploid Brassica napus Reveals Homoeologous Exchanges between Subgenomes.</title>
        <authorList>
            <person name="Davis J.T."/>
        </authorList>
    </citation>
    <scope>NUCLEOTIDE SEQUENCE [LARGE SCALE GENOMIC DNA]</scope>
    <source>
        <strain evidence="4">cv. Da-Ae</strain>
        <tissue evidence="3">Seedling</tissue>
    </source>
</reference>
<feature type="compositionally biased region" description="Polar residues" evidence="2">
    <location>
        <begin position="50"/>
        <end position="88"/>
    </location>
</feature>
<name>A0ABQ7YL52_BRANA</name>
<proteinExistence type="inferred from homology"/>
<gene>
    <name evidence="3" type="ORF">HID58_075966</name>
</gene>
<dbReference type="PANTHER" id="PTHR31807:SF38">
    <property type="entry name" value="QWRF MOTIF-CONTAINING PROTEIN 9"/>
    <property type="match status" value="1"/>
</dbReference>
<dbReference type="InterPro" id="IPR007573">
    <property type="entry name" value="QWRF"/>
</dbReference>
<feature type="region of interest" description="Disordered" evidence="2">
    <location>
        <begin position="249"/>
        <end position="289"/>
    </location>
</feature>
<keyword evidence="4" id="KW-1185">Reference proteome</keyword>
<organism evidence="3 4">
    <name type="scientific">Brassica napus</name>
    <name type="common">Rape</name>
    <dbReference type="NCBI Taxonomy" id="3708"/>
    <lineage>
        <taxon>Eukaryota</taxon>
        <taxon>Viridiplantae</taxon>
        <taxon>Streptophyta</taxon>
        <taxon>Embryophyta</taxon>
        <taxon>Tracheophyta</taxon>
        <taxon>Spermatophyta</taxon>
        <taxon>Magnoliopsida</taxon>
        <taxon>eudicotyledons</taxon>
        <taxon>Gunneridae</taxon>
        <taxon>Pentapetalae</taxon>
        <taxon>rosids</taxon>
        <taxon>malvids</taxon>
        <taxon>Brassicales</taxon>
        <taxon>Brassicaceae</taxon>
        <taxon>Brassiceae</taxon>
        <taxon>Brassica</taxon>
    </lineage>
</organism>
<dbReference type="Pfam" id="PF04484">
    <property type="entry name" value="QWRF"/>
    <property type="match status" value="1"/>
</dbReference>
<feature type="compositionally biased region" description="Polar residues" evidence="2">
    <location>
        <begin position="1"/>
        <end position="10"/>
    </location>
</feature>
<evidence type="ECO:0000313" key="3">
    <source>
        <dbReference type="EMBL" id="KAH0868944.1"/>
    </source>
</evidence>
<evidence type="ECO:0000256" key="2">
    <source>
        <dbReference type="SAM" id="MobiDB-lite"/>
    </source>
</evidence>
<feature type="compositionally biased region" description="Basic and acidic residues" evidence="2">
    <location>
        <begin position="95"/>
        <end position="104"/>
    </location>
</feature>
<comment type="similarity">
    <text evidence="1">Belongs to the QWRF family.</text>
</comment>
<accession>A0ABQ7YL52</accession>
<feature type="region of interest" description="Disordered" evidence="2">
    <location>
        <begin position="50"/>
        <end position="110"/>
    </location>
</feature>
<sequence length="517" mass="56575">LPMSEMTPSFNARPKQSKATPLELPSAVAHRPPQRRDVASRYLETTSSSLFQSSPYSTAKRCQSPNVTRTNRPATPSVVTNPPQSTGVRQPVAPSRRDTLDRRGGGVGGGEVSVAERMLLTSGRSLFASFQANENSSKLYPSPPCTPRIGGTVEKRKTTKEEKSKLSDQWPRSLQPNCLSRSVDFTDTSKEPKGSCNSIARALQNSSNSMIPTKTRKISVDSLVLPSKVVSTTMIPKREQITRPAASPRRMFGMTPTASSPRGASIARGLSSSRGVVHPRGISPSGRNMMSPLRVRSSQSHNTSFTLSFAVDGKSRENGGFADDAHLLKLFHNRLLQWRFANARASAVFSVQKMTTEKRLYNSWISISKLYDSVRAKRIEMQRLKLNLKLIYILSGQMGNLEEWLVVERDYVSSLVGAAQGLKGSTLCLPVDCVAKVNGQSVKDAISSAVDVMQAMASSICLLLPKVGKISCLAAELARVNIKEKKMLDVSRELLNTISALQVKECSLETQAMQLQY</sequence>
<comment type="caution">
    <text evidence="3">The sequence shown here is derived from an EMBL/GenBank/DDBJ whole genome shotgun (WGS) entry which is preliminary data.</text>
</comment>